<reference evidence="2" key="3">
    <citation type="submission" date="2019-08" db="EMBL/GenBank/DDBJ databases">
        <authorList>
            <consortium name="Photinus pyralis genome working group"/>
            <person name="Fallon T.R."/>
            <person name="Sander Lower S.E."/>
            <person name="Weng J.-K."/>
        </authorList>
    </citation>
    <scope>NUCLEOTIDE SEQUENCE</scope>
    <source>
        <strain evidence="2">1611_PpyrPB1</strain>
        <tissue evidence="2">Whole body</tissue>
    </source>
</reference>
<proteinExistence type="predicted"/>
<name>A0A1Y1KGB1_PHOPY</name>
<reference evidence="1" key="1">
    <citation type="journal article" date="2016" name="Sci. Rep.">
        <title>Molecular characterization of firefly nuptial gifts: a multi-omics approach sheds light on postcopulatory sexual selection.</title>
        <authorList>
            <person name="Al-Wathiqui N."/>
            <person name="Fallon T.R."/>
            <person name="South A."/>
            <person name="Weng J.K."/>
            <person name="Lewis S.M."/>
        </authorList>
    </citation>
    <scope>NUCLEOTIDE SEQUENCE</scope>
</reference>
<dbReference type="EMBL" id="VVIM01000002">
    <property type="protein sequence ID" value="KAB0801753.1"/>
    <property type="molecule type" value="Genomic_DNA"/>
</dbReference>
<dbReference type="Pfam" id="PF10184">
    <property type="entry name" value="DUF2358"/>
    <property type="match status" value="1"/>
</dbReference>
<evidence type="ECO:0000313" key="3">
    <source>
        <dbReference type="Proteomes" id="UP000327044"/>
    </source>
</evidence>
<dbReference type="PANTHER" id="PTHR31094:SF2">
    <property type="entry name" value="RIKEN CDNA 2310061I04 GENE"/>
    <property type="match status" value="1"/>
</dbReference>
<reference evidence="2 3" key="2">
    <citation type="journal article" date="2018" name="Elife">
        <title>Firefly genomes illuminate parallel origins of bioluminescence in beetles.</title>
        <authorList>
            <person name="Fallon T.R."/>
            <person name="Lower S.E."/>
            <person name="Chang C.H."/>
            <person name="Bessho-Uehara M."/>
            <person name="Martin G.J."/>
            <person name="Bewick A.J."/>
            <person name="Behringer M."/>
            <person name="Debat H.J."/>
            <person name="Wong I."/>
            <person name="Day J.C."/>
            <person name="Suvorov A."/>
            <person name="Silva C.J."/>
            <person name="Stanger-Hall K.F."/>
            <person name="Hall D.W."/>
            <person name="Schmitz R.J."/>
            <person name="Nelson D.R."/>
            <person name="Lewis S.M."/>
            <person name="Shigenobu S."/>
            <person name="Bybee S.M."/>
            <person name="Larracuente A.M."/>
            <person name="Oba Y."/>
            <person name="Weng J.K."/>
        </authorList>
    </citation>
    <scope>NUCLEOTIDE SEQUENCE [LARGE SCALE GENOMIC DNA]</scope>
    <source>
        <strain evidence="2">1611_PpyrPB1</strain>
        <tissue evidence="2">Whole body</tissue>
    </source>
</reference>
<dbReference type="AlphaFoldDB" id="A0A1Y1KGB1"/>
<dbReference type="EMBL" id="GEZM01087840">
    <property type="protein sequence ID" value="JAV58446.1"/>
    <property type="molecule type" value="Transcribed_RNA"/>
</dbReference>
<dbReference type="Proteomes" id="UP000327044">
    <property type="component" value="Unassembled WGS sequence"/>
</dbReference>
<protein>
    <submittedName>
        <fullName evidence="1">Uncharacterized protein</fullName>
    </submittedName>
</protein>
<dbReference type="OrthoDB" id="44820at2759"/>
<organism evidence="1">
    <name type="scientific">Photinus pyralis</name>
    <name type="common">Common eastern firefly</name>
    <name type="synonym">Lampyris pyralis</name>
    <dbReference type="NCBI Taxonomy" id="7054"/>
    <lineage>
        <taxon>Eukaryota</taxon>
        <taxon>Metazoa</taxon>
        <taxon>Ecdysozoa</taxon>
        <taxon>Arthropoda</taxon>
        <taxon>Hexapoda</taxon>
        <taxon>Insecta</taxon>
        <taxon>Pterygota</taxon>
        <taxon>Neoptera</taxon>
        <taxon>Endopterygota</taxon>
        <taxon>Coleoptera</taxon>
        <taxon>Polyphaga</taxon>
        <taxon>Elateriformia</taxon>
        <taxon>Elateroidea</taxon>
        <taxon>Lampyridae</taxon>
        <taxon>Lampyrinae</taxon>
        <taxon>Photinus</taxon>
    </lineage>
</organism>
<dbReference type="PANTHER" id="PTHR31094">
    <property type="entry name" value="RIKEN CDNA 2310061I04 GENE"/>
    <property type="match status" value="1"/>
</dbReference>
<dbReference type="InterPro" id="IPR018790">
    <property type="entry name" value="DUF2358"/>
</dbReference>
<keyword evidence="3" id="KW-1185">Reference proteome</keyword>
<sequence>MALCLKLVTCKAFNTNTFFNQLRLCNSIPVSVEQCSQLSTSIKHNYYTAREPQNNPLQINEYCQHFESSSIDYDATTVARWKNMVLPSAYVIRNDPNRNYQFHKPVIRYSTKIQPKLEQVLESDTKATPVDNNPDSNNKPSPEKLAHVYKVLSETLPKIFINSLNYDIYHSNIIFENNILGKRTVGLYEYIKQVALLRTVGHFKYAYVTFNILKITKHPEDSTIKVRWTIRGISGLKVMFLFWKYKLWNYKEMLNKTETWYDGFSTFYVNGDGKIIKHIADKMMPDMDREQASDRVTPIDAAKLALIVGIIPRFADINCIL</sequence>
<dbReference type="InParanoid" id="A0A1Y1KGB1"/>
<gene>
    <name evidence="2" type="ORF">PPYR_03939</name>
</gene>
<dbReference type="FunCoup" id="A0A1Y1KGB1">
    <property type="interactions" value="31"/>
</dbReference>
<evidence type="ECO:0000313" key="2">
    <source>
        <dbReference type="EMBL" id="KAB0801753.1"/>
    </source>
</evidence>
<evidence type="ECO:0000313" key="1">
    <source>
        <dbReference type="EMBL" id="JAV58446.1"/>
    </source>
</evidence>
<accession>A0A1Y1KGB1</accession>